<dbReference type="GO" id="GO:0005634">
    <property type="term" value="C:nucleus"/>
    <property type="evidence" value="ECO:0007669"/>
    <property type="project" value="UniProtKB-SubCell"/>
</dbReference>
<dbReference type="GO" id="GO:0005737">
    <property type="term" value="C:cytoplasm"/>
    <property type="evidence" value="ECO:0007669"/>
    <property type="project" value="UniProtKB-SubCell"/>
</dbReference>
<protein>
    <submittedName>
        <fullName evidence="6">Uncharacterized protein</fullName>
    </submittedName>
</protein>
<comment type="subcellular location">
    <subcellularLocation>
        <location evidence="2">Cytoplasm</location>
    </subcellularLocation>
    <subcellularLocation>
        <location evidence="1">Nucleus</location>
    </subcellularLocation>
</comment>
<evidence type="ECO:0000313" key="5">
    <source>
        <dbReference type="EMBL" id="CAH0494052.1"/>
    </source>
</evidence>
<evidence type="ECO:0000256" key="2">
    <source>
        <dbReference type="ARBA" id="ARBA00004496"/>
    </source>
</evidence>
<reference evidence="6" key="2">
    <citation type="submission" date="2022-12" db="EMBL/GenBank/DDBJ databases">
        <authorList>
            <person name="Webb A."/>
        </authorList>
    </citation>
    <scope>NUCLEOTIDE SEQUENCE</scope>
    <source>
        <strain evidence="6">Pf2</strain>
    </source>
</reference>
<evidence type="ECO:0000256" key="4">
    <source>
        <dbReference type="ARBA" id="ARBA00023242"/>
    </source>
</evidence>
<dbReference type="EMBL" id="CAKLBC010001882">
    <property type="protein sequence ID" value="CAH0494052.1"/>
    <property type="molecule type" value="Genomic_DNA"/>
</dbReference>
<organism evidence="6 8">
    <name type="scientific">Peronospora farinosa</name>
    <dbReference type="NCBI Taxonomy" id="134698"/>
    <lineage>
        <taxon>Eukaryota</taxon>
        <taxon>Sar</taxon>
        <taxon>Stramenopiles</taxon>
        <taxon>Oomycota</taxon>
        <taxon>Peronosporomycetes</taxon>
        <taxon>Peronosporales</taxon>
        <taxon>Peronosporaceae</taxon>
        <taxon>Peronospora</taxon>
    </lineage>
</organism>
<evidence type="ECO:0000256" key="1">
    <source>
        <dbReference type="ARBA" id="ARBA00004123"/>
    </source>
</evidence>
<evidence type="ECO:0000313" key="8">
    <source>
        <dbReference type="Proteomes" id="UP001159659"/>
    </source>
</evidence>
<accession>A0AAV0SP31</accession>
<name>A0AAV0SP31_9STRA</name>
<keyword evidence="3" id="KW-0963">Cytoplasm</keyword>
<comment type="caution">
    <text evidence="6">The sequence shown here is derived from an EMBL/GenBank/DDBJ whole genome shotgun (WGS) entry which is preliminary data.</text>
</comment>
<sequence>MTAEGMRAKRRTTYQNMHEIVKLATKYSPKLVKGYSAGNISVVDKKSWLEVCDRKHRYGANLRAYYKEWKRQPMEPTKPSFWEWLDDESIEVAGVPRTKLERETVLYCDTAAERQKFALAVQNGVIVHEVSQEIVETGPDGWIFVLRDGVLYGSHKETKKIPRIHHTSFVGGECVQTAGMMVITNGIIKTIYPHSGHYRPSEYELLVLLRFLVNNGVDLSDVDVDVQRIQKVFRISVNGTLVKKLDNAHFWNAYRVWYFLEEKHVAWKVGLFDELVETVGEKTRIHMALAISEIVENSIMGEMNDETSEIAFKDSESHALSILHPAYDPASFVVGAVKQLTTCEVQP</sequence>
<dbReference type="Proteomes" id="UP001157938">
    <property type="component" value="Unassembled WGS sequence"/>
</dbReference>
<proteinExistence type="predicted"/>
<dbReference type="PANTHER" id="PTHR31250">
    <property type="entry name" value="IQ DOMAIN-CONTAINING PROTEIN IQM3"/>
    <property type="match status" value="1"/>
</dbReference>
<gene>
    <name evidence="5" type="ORF">PFR001_LOCUS9133</name>
    <name evidence="6" type="ORF">PFR002_LOCUS259</name>
</gene>
<dbReference type="InterPro" id="IPR044159">
    <property type="entry name" value="IQM"/>
</dbReference>
<keyword evidence="4" id="KW-0539">Nucleus</keyword>
<reference evidence="5 7" key="1">
    <citation type="submission" date="2021-11" db="EMBL/GenBank/DDBJ databases">
        <authorList>
            <person name="Islam A."/>
            <person name="Islam S."/>
            <person name="Flora M.S."/>
            <person name="Rahman M."/>
            <person name="Ziaur R.M."/>
            <person name="Epstein J.H."/>
            <person name="Hassan M."/>
            <person name="Klassen M."/>
            <person name="Woodard K."/>
            <person name="Webb A."/>
            <person name="Webby R.J."/>
            <person name="El Zowalaty M.E."/>
        </authorList>
    </citation>
    <scope>NUCLEOTIDE SEQUENCE [LARGE SCALE GENOMIC DNA]</scope>
    <source>
        <strain evidence="5">Pf1</strain>
    </source>
</reference>
<dbReference type="EMBL" id="CANTFK010000020">
    <property type="protein sequence ID" value="CAI5704659.1"/>
    <property type="molecule type" value="Genomic_DNA"/>
</dbReference>
<dbReference type="PANTHER" id="PTHR31250:SF27">
    <property type="entry name" value="IQ DOMAIN-CONTAINING PROTEIN IQM5"/>
    <property type="match status" value="1"/>
</dbReference>
<evidence type="ECO:0000313" key="6">
    <source>
        <dbReference type="EMBL" id="CAI5704659.1"/>
    </source>
</evidence>
<evidence type="ECO:0000313" key="7">
    <source>
        <dbReference type="Proteomes" id="UP001157938"/>
    </source>
</evidence>
<dbReference type="Proteomes" id="UP001159659">
    <property type="component" value="Unassembled WGS sequence"/>
</dbReference>
<dbReference type="AlphaFoldDB" id="A0AAV0SP31"/>
<evidence type="ECO:0000256" key="3">
    <source>
        <dbReference type="ARBA" id="ARBA00022490"/>
    </source>
</evidence>
<keyword evidence="7" id="KW-1185">Reference proteome</keyword>